<reference evidence="1 2" key="1">
    <citation type="submission" date="2024-09" db="EMBL/GenBank/DDBJ databases">
        <title>Floridaenema gen nov. (Aerosakkonemataceae, Aerosakkonematales ord. nov., Cyanobacteria) from benthic tropical and subtropical fresh waters, with the description of four new species.</title>
        <authorList>
            <person name="Moretto J.A."/>
            <person name="Berthold D.E."/>
            <person name="Lefler F.W."/>
            <person name="Huang I.-S."/>
            <person name="Laughinghouse H. IV."/>
        </authorList>
    </citation>
    <scope>NUCLEOTIDE SEQUENCE [LARGE SCALE GENOMIC DNA]</scope>
    <source>
        <strain evidence="1 2">BLCC-F154</strain>
    </source>
</reference>
<protein>
    <recommendedName>
        <fullName evidence="3">CopG-like ribbon-helix-helix domain-containing protein</fullName>
    </recommendedName>
</protein>
<gene>
    <name evidence="1" type="ORF">ACE1B6_09290</name>
</gene>
<evidence type="ECO:0000313" key="2">
    <source>
        <dbReference type="Proteomes" id="UP001576776"/>
    </source>
</evidence>
<organism evidence="1 2">
    <name type="scientific">Floridaenema fluviatile BLCC-F154</name>
    <dbReference type="NCBI Taxonomy" id="3153640"/>
    <lineage>
        <taxon>Bacteria</taxon>
        <taxon>Bacillati</taxon>
        <taxon>Cyanobacteriota</taxon>
        <taxon>Cyanophyceae</taxon>
        <taxon>Oscillatoriophycideae</taxon>
        <taxon>Aerosakkonematales</taxon>
        <taxon>Aerosakkonemataceae</taxon>
        <taxon>Floridanema</taxon>
        <taxon>Floridanema fluviatile</taxon>
    </lineage>
</organism>
<comment type="caution">
    <text evidence="1">The sequence shown here is derived from an EMBL/GenBank/DDBJ whole genome shotgun (WGS) entry which is preliminary data.</text>
</comment>
<name>A0ABV4YAB6_9CYAN</name>
<evidence type="ECO:0000313" key="1">
    <source>
        <dbReference type="EMBL" id="MFB2935461.1"/>
    </source>
</evidence>
<accession>A0ABV4YAB6</accession>
<dbReference type="RefSeq" id="WP_413256976.1">
    <property type="nucleotide sequence ID" value="NZ_JBHFNS010000041.1"/>
</dbReference>
<evidence type="ECO:0008006" key="3">
    <source>
        <dbReference type="Google" id="ProtNLM"/>
    </source>
</evidence>
<keyword evidence="2" id="KW-1185">Reference proteome</keyword>
<dbReference type="EMBL" id="JBHFNS010000041">
    <property type="protein sequence ID" value="MFB2935461.1"/>
    <property type="molecule type" value="Genomic_DNA"/>
</dbReference>
<proteinExistence type="predicted"/>
<sequence>MTVTITINLPESVVASVQRLGEATSRNISEVLADTLEILLPTFSNLSEINIDSEVSQLSNQEVIELANLKMEEAQNQRLGELQAKGKNAGLTEAERYELLVLMSIYQIGQLRKSAGLAEAVHRGLKIPLLPLNNNLAVIVRQNWVKAGWHPPN</sequence>
<dbReference type="Proteomes" id="UP001576776">
    <property type="component" value="Unassembled WGS sequence"/>
</dbReference>